<feature type="signal peptide" evidence="1">
    <location>
        <begin position="1"/>
        <end position="24"/>
    </location>
</feature>
<evidence type="ECO:0000259" key="2">
    <source>
        <dbReference type="Pfam" id="PF13472"/>
    </source>
</evidence>
<dbReference type="EMBL" id="BAABHO010000001">
    <property type="protein sequence ID" value="GAA4773152.1"/>
    <property type="molecule type" value="Genomic_DNA"/>
</dbReference>
<keyword evidence="1" id="KW-0732">Signal</keyword>
<proteinExistence type="predicted"/>
<dbReference type="SUPFAM" id="SSF52266">
    <property type="entry name" value="SGNH hydrolase"/>
    <property type="match status" value="1"/>
</dbReference>
<gene>
    <name evidence="3" type="ORF">GCM10023200_01950</name>
</gene>
<dbReference type="RefSeq" id="WP_345410386.1">
    <property type="nucleotide sequence ID" value="NZ_BAABHO010000001.1"/>
</dbReference>
<dbReference type="GO" id="GO:0016787">
    <property type="term" value="F:hydrolase activity"/>
    <property type="evidence" value="ECO:0007669"/>
    <property type="project" value="UniProtKB-KW"/>
</dbReference>
<dbReference type="PANTHER" id="PTHR37981:SF1">
    <property type="entry name" value="SGNH HYDROLASE-TYPE ESTERASE DOMAIN-CONTAINING PROTEIN"/>
    <property type="match status" value="1"/>
</dbReference>
<dbReference type="Pfam" id="PF13472">
    <property type="entry name" value="Lipase_GDSL_2"/>
    <property type="match status" value="1"/>
</dbReference>
<dbReference type="InterPro" id="IPR037460">
    <property type="entry name" value="SEST-like"/>
</dbReference>
<evidence type="ECO:0000313" key="3">
    <source>
        <dbReference type="EMBL" id="GAA4773152.1"/>
    </source>
</evidence>
<dbReference type="PANTHER" id="PTHR37981">
    <property type="entry name" value="LIPASE 2"/>
    <property type="match status" value="1"/>
</dbReference>
<sequence>MLRRALLVLVTVLGIAAVGVPAFAWEGGDEPGAGGGPVEYVNMGDSYSAGSGVQPPAIGAPPQCLQSARNWGHVLAARWGYELTDVSCGGAQTKDYTTSQYPGVRPQVAALSASTDVVTMTIGGNDGGVFIDAIRSCGTAAATTAGTGNPCERQNGSRFTDTIRDDTYPAIVRALETVKAAAPNARIAIAGYLQILPAQRGCYPIMPVATGDVPYLNDIEATLNDAVRRAAAAADVTFVDVTPASQGHDACQPIGTRWIEPVVGGTNPVVVHPNALGERAMADLAAAKLG</sequence>
<dbReference type="InterPro" id="IPR036514">
    <property type="entry name" value="SGNH_hydro_sf"/>
</dbReference>
<comment type="caution">
    <text evidence="3">The sequence shown here is derived from an EMBL/GenBank/DDBJ whole genome shotgun (WGS) entry which is preliminary data.</text>
</comment>
<dbReference type="Proteomes" id="UP001500928">
    <property type="component" value="Unassembled WGS sequence"/>
</dbReference>
<keyword evidence="3" id="KW-0378">Hydrolase</keyword>
<dbReference type="InterPro" id="IPR013830">
    <property type="entry name" value="SGNH_hydro"/>
</dbReference>
<feature type="domain" description="SGNH hydrolase-type esterase" evidence="2">
    <location>
        <begin position="43"/>
        <end position="280"/>
    </location>
</feature>
<protein>
    <submittedName>
        <fullName evidence="3">SGNH/GDSL hydrolase family protein</fullName>
    </submittedName>
</protein>
<evidence type="ECO:0000313" key="4">
    <source>
        <dbReference type="Proteomes" id="UP001500928"/>
    </source>
</evidence>
<dbReference type="Gene3D" id="3.40.50.1110">
    <property type="entry name" value="SGNH hydrolase"/>
    <property type="match status" value="1"/>
</dbReference>
<keyword evidence="4" id="KW-1185">Reference proteome</keyword>
<organism evidence="3 4">
    <name type="scientific">Actinomycetospora chlora</name>
    <dbReference type="NCBI Taxonomy" id="663608"/>
    <lineage>
        <taxon>Bacteria</taxon>
        <taxon>Bacillati</taxon>
        <taxon>Actinomycetota</taxon>
        <taxon>Actinomycetes</taxon>
        <taxon>Pseudonocardiales</taxon>
        <taxon>Pseudonocardiaceae</taxon>
        <taxon>Actinomycetospora</taxon>
    </lineage>
</organism>
<feature type="chain" id="PRO_5045204930" evidence="1">
    <location>
        <begin position="25"/>
        <end position="290"/>
    </location>
</feature>
<reference evidence="4" key="1">
    <citation type="journal article" date="2019" name="Int. J. Syst. Evol. Microbiol.">
        <title>The Global Catalogue of Microorganisms (GCM) 10K type strain sequencing project: providing services to taxonomists for standard genome sequencing and annotation.</title>
        <authorList>
            <consortium name="The Broad Institute Genomics Platform"/>
            <consortium name="The Broad Institute Genome Sequencing Center for Infectious Disease"/>
            <person name="Wu L."/>
            <person name="Ma J."/>
        </authorList>
    </citation>
    <scope>NUCLEOTIDE SEQUENCE [LARGE SCALE GENOMIC DNA]</scope>
    <source>
        <strain evidence="4">JCM 17979</strain>
    </source>
</reference>
<accession>A0ABP9A3U4</accession>
<evidence type="ECO:0000256" key="1">
    <source>
        <dbReference type="SAM" id="SignalP"/>
    </source>
</evidence>
<name>A0ABP9A3U4_9PSEU</name>
<dbReference type="CDD" id="cd01823">
    <property type="entry name" value="SEST_like"/>
    <property type="match status" value="1"/>
</dbReference>